<keyword evidence="2" id="KW-1185">Reference proteome</keyword>
<dbReference type="KEGG" id="tet:TTHERM_000656220"/>
<reference evidence="2" key="1">
    <citation type="journal article" date="2006" name="PLoS Biol.">
        <title>Macronuclear genome sequence of the ciliate Tetrahymena thermophila, a model eukaryote.</title>
        <authorList>
            <person name="Eisen J.A."/>
            <person name="Coyne R.S."/>
            <person name="Wu M."/>
            <person name="Wu D."/>
            <person name="Thiagarajan M."/>
            <person name="Wortman J.R."/>
            <person name="Badger J.H."/>
            <person name="Ren Q."/>
            <person name="Amedeo P."/>
            <person name="Jones K.M."/>
            <person name="Tallon L.J."/>
            <person name="Delcher A.L."/>
            <person name="Salzberg S.L."/>
            <person name="Silva J.C."/>
            <person name="Haas B.J."/>
            <person name="Majoros W.H."/>
            <person name="Farzad M."/>
            <person name="Carlton J.M."/>
            <person name="Smith R.K. Jr."/>
            <person name="Garg J."/>
            <person name="Pearlman R.E."/>
            <person name="Karrer K.M."/>
            <person name="Sun L."/>
            <person name="Manning G."/>
            <person name="Elde N.C."/>
            <person name="Turkewitz A.P."/>
            <person name="Asai D.J."/>
            <person name="Wilkes D.E."/>
            <person name="Wang Y."/>
            <person name="Cai H."/>
            <person name="Collins K."/>
            <person name="Stewart B.A."/>
            <person name="Lee S.R."/>
            <person name="Wilamowska K."/>
            <person name="Weinberg Z."/>
            <person name="Ruzzo W.L."/>
            <person name="Wloga D."/>
            <person name="Gaertig J."/>
            <person name="Frankel J."/>
            <person name="Tsao C.-C."/>
            <person name="Gorovsky M.A."/>
            <person name="Keeling P.J."/>
            <person name="Waller R.F."/>
            <person name="Patron N.J."/>
            <person name="Cherry J.M."/>
            <person name="Stover N.A."/>
            <person name="Krieger C.J."/>
            <person name="del Toro C."/>
            <person name="Ryder H.F."/>
            <person name="Williamson S.C."/>
            <person name="Barbeau R.A."/>
            <person name="Hamilton E.P."/>
            <person name="Orias E."/>
        </authorList>
    </citation>
    <scope>NUCLEOTIDE SEQUENCE [LARGE SCALE GENOMIC DNA]</scope>
    <source>
        <strain evidence="2">SB210</strain>
    </source>
</reference>
<evidence type="ECO:0000313" key="1">
    <source>
        <dbReference type="EMBL" id="EWS72323.1"/>
    </source>
</evidence>
<dbReference type="Proteomes" id="UP000009168">
    <property type="component" value="Unassembled WGS sequence"/>
</dbReference>
<evidence type="ECO:0000313" key="2">
    <source>
        <dbReference type="Proteomes" id="UP000009168"/>
    </source>
</evidence>
<dbReference type="AlphaFoldDB" id="W7X7G6"/>
<dbReference type="GeneID" id="24440068"/>
<accession>W7X7G6</accession>
<name>W7X7G6_TETTS</name>
<protein>
    <submittedName>
        <fullName evidence="1">Uncharacterized protein</fullName>
    </submittedName>
</protein>
<organism evidence="1 2">
    <name type="scientific">Tetrahymena thermophila (strain SB210)</name>
    <dbReference type="NCBI Taxonomy" id="312017"/>
    <lineage>
        <taxon>Eukaryota</taxon>
        <taxon>Sar</taxon>
        <taxon>Alveolata</taxon>
        <taxon>Ciliophora</taxon>
        <taxon>Intramacronucleata</taxon>
        <taxon>Oligohymenophorea</taxon>
        <taxon>Hymenostomatida</taxon>
        <taxon>Tetrahymenina</taxon>
        <taxon>Tetrahymenidae</taxon>
        <taxon>Tetrahymena</taxon>
    </lineage>
</organism>
<dbReference type="RefSeq" id="XP_012655157.1">
    <property type="nucleotide sequence ID" value="XM_012799703.1"/>
</dbReference>
<dbReference type="InParanoid" id="W7X7G6"/>
<sequence>MKQQVNNRFKKQKQKMCQINQQINKNINKQKQNKIKKNKSNKKLINKQIKRINYLFKNITIQIKTVFTIIKVSNLRVQCTFLNQNQDLMHQIYQYNLTFINIEQQIQSQFIIQLIEKIEEKYEKSNKLINNKSKS</sequence>
<dbReference type="EMBL" id="GG662502">
    <property type="protein sequence ID" value="EWS72323.1"/>
    <property type="molecule type" value="Genomic_DNA"/>
</dbReference>
<proteinExistence type="predicted"/>
<gene>
    <name evidence="1" type="ORF">TTHERM_000656220</name>
</gene>